<gene>
    <name evidence="2" type="ORF">NOR51B_1612</name>
</gene>
<dbReference type="AlphaFoldDB" id="B8KU09"/>
<dbReference type="PANTHER" id="PTHR43058:SF1">
    <property type="entry name" value="DUF427 DOMAIN-CONTAINING PROTEIN"/>
    <property type="match status" value="1"/>
</dbReference>
<dbReference type="InterPro" id="IPR038694">
    <property type="entry name" value="DUF427_sf"/>
</dbReference>
<organism evidence="2 3">
    <name type="scientific">Luminiphilus syltensis NOR5-1B</name>
    <dbReference type="NCBI Taxonomy" id="565045"/>
    <lineage>
        <taxon>Bacteria</taxon>
        <taxon>Pseudomonadati</taxon>
        <taxon>Pseudomonadota</taxon>
        <taxon>Gammaproteobacteria</taxon>
        <taxon>Cellvibrionales</taxon>
        <taxon>Halieaceae</taxon>
        <taxon>Luminiphilus</taxon>
    </lineage>
</organism>
<dbReference type="eggNOG" id="COG2343">
    <property type="taxonomic scope" value="Bacteria"/>
</dbReference>
<reference evidence="3" key="1">
    <citation type="journal article" date="2013" name="BMC Microbiol.">
        <title>Taxonomy and evolution of bacteriochlorophyll a-containing members of the OM60/NOR5 clade of marine gammaproteobacteria: description of Luminiphilus syltensis gen. nov., sp. nov., reclassification of Haliea rubra as Pseudohaliea rubra gen. nov., comb. nov., and emendation of Chromatocurvus halotolerans.</title>
        <authorList>
            <person name="Spring S."/>
            <person name="Riedel T."/>
            <person name="Sproer C."/>
            <person name="Yan S."/>
            <person name="Harder J."/>
            <person name="Fuchs B.M."/>
        </authorList>
    </citation>
    <scope>NUCLEOTIDE SEQUENCE [LARGE SCALE GENOMIC DNA]</scope>
    <source>
        <strain evidence="3">NOR51-B</strain>
    </source>
</reference>
<protein>
    <submittedName>
        <fullName evidence="2">Conserved domain protein</fullName>
    </submittedName>
</protein>
<dbReference type="HOGENOM" id="CLU_103537_0_0_6"/>
<dbReference type="STRING" id="565045.NOR51B_1612"/>
<dbReference type="Pfam" id="PF04248">
    <property type="entry name" value="NTP_transf_9"/>
    <property type="match status" value="1"/>
</dbReference>
<dbReference type="InterPro" id="IPR007361">
    <property type="entry name" value="DUF427"/>
</dbReference>
<keyword evidence="3" id="KW-1185">Reference proteome</keyword>
<evidence type="ECO:0000259" key="1">
    <source>
        <dbReference type="Pfam" id="PF04248"/>
    </source>
</evidence>
<dbReference type="PANTHER" id="PTHR43058">
    <property type="entry name" value="SLR0655 PROTEIN"/>
    <property type="match status" value="1"/>
</dbReference>
<evidence type="ECO:0000313" key="3">
    <source>
        <dbReference type="Proteomes" id="UP000004699"/>
    </source>
</evidence>
<proteinExistence type="predicted"/>
<sequence>MNLVCGGKSLDSRSPELSNTDHWHQRTVFLRNFRMVMRTENVWDFPRPAICEPFDGTLMIKQDGEVLAQTTAGYRTLETSHPPTYYFPPESIDFSRLEKNSHRSFCEWKGQASYFDLHTDGRVVANAAWMYNDPSESFAPIRGYLSFYASRVDTCFVDGEQVAAQAGDFYGGWITSNLVGPFKGAPGTRGW</sequence>
<name>B8KU09_9GAMM</name>
<feature type="domain" description="DUF427" evidence="1">
    <location>
        <begin position="60"/>
        <end position="149"/>
    </location>
</feature>
<dbReference type="Proteomes" id="UP000004699">
    <property type="component" value="Unassembled WGS sequence"/>
</dbReference>
<evidence type="ECO:0000313" key="2">
    <source>
        <dbReference type="EMBL" id="EED35665.1"/>
    </source>
</evidence>
<accession>B8KU09</accession>
<dbReference type="EMBL" id="DS999411">
    <property type="protein sequence ID" value="EED35665.1"/>
    <property type="molecule type" value="Genomic_DNA"/>
</dbReference>
<dbReference type="Gene3D" id="2.170.150.40">
    <property type="entry name" value="Domain of unknown function (DUF427)"/>
    <property type="match status" value="1"/>
</dbReference>